<evidence type="ECO:0000313" key="1">
    <source>
        <dbReference type="EMBL" id="EJP27637.1"/>
    </source>
</evidence>
<gene>
    <name evidence="1" type="ORF">HMPREF1126_0398</name>
</gene>
<proteinExistence type="predicted"/>
<evidence type="ECO:0008006" key="3">
    <source>
        <dbReference type="Google" id="ProtNLM"/>
    </source>
</evidence>
<protein>
    <recommendedName>
        <fullName evidence="3">HNH endonuclease</fullName>
    </recommendedName>
</protein>
<sequence>MTRKEDIFINELFEVGLGTRSIDDTDYLKKVCAKSVKVKNIVENLKGSSSSTIVKNLMLAQYQQINLNYEEFLLNPKIIDRCLLYHSECWRKKYDSEKTKNLDVFYNEIYSLYDSLETNWLKNLVDLKVLLEEMNKEVNKYICPICQAQLDGDFEKDHFLPRSIFPTLTISSINFTPICTTCNSLQYKGKNIPKLPIIIPNKCNPIEEYITFRLVRQNDRYFDFLKDELEEFKVKVDSKAQWLCDVIPEETLSEEQKEKVFNLINLFKLKKRFNQRAFPSKLDGDLKEIIRRSECNIVQRNVDNIEEIGQIIREEVNAHIKELCEENINNPYRKYRRVMLDYYFNDEVIKNYASTLFYGNDMS</sequence>
<organism evidence="1 2">
    <name type="scientific">Streptococcus anginosus SK1138</name>
    <dbReference type="NCBI Taxonomy" id="1161422"/>
    <lineage>
        <taxon>Bacteria</taxon>
        <taxon>Bacillati</taxon>
        <taxon>Bacillota</taxon>
        <taxon>Bacilli</taxon>
        <taxon>Lactobacillales</taxon>
        <taxon>Streptococcaceae</taxon>
        <taxon>Streptococcus</taxon>
        <taxon>Streptococcus anginosus group</taxon>
    </lineage>
</organism>
<dbReference type="AlphaFoldDB" id="A0AAD2YAZ4"/>
<dbReference type="Gene3D" id="1.10.30.50">
    <property type="match status" value="1"/>
</dbReference>
<reference evidence="1 2" key="1">
    <citation type="submission" date="2012-07" db="EMBL/GenBank/DDBJ databases">
        <authorList>
            <person name="Durkin A.S."/>
            <person name="McCorrison J."/>
            <person name="Torralba M."/>
            <person name="Gillis M."/>
            <person name="Methe B."/>
            <person name="Sutton G."/>
            <person name="Nelson K.E."/>
        </authorList>
    </citation>
    <scope>NUCLEOTIDE SEQUENCE [LARGE SCALE GENOMIC DNA]</scope>
    <source>
        <strain evidence="1 2">SK1138</strain>
    </source>
</reference>
<accession>A0AAD2YAZ4</accession>
<name>A0AAD2YAZ4_STRAP</name>
<dbReference type="Proteomes" id="UP000006614">
    <property type="component" value="Unassembled WGS sequence"/>
</dbReference>
<dbReference type="EMBL" id="ALJO01000001">
    <property type="protein sequence ID" value="EJP27637.1"/>
    <property type="molecule type" value="Genomic_DNA"/>
</dbReference>
<dbReference type="RefSeq" id="WP_003039316.1">
    <property type="nucleotide sequence ID" value="NZ_ALJO01000001.1"/>
</dbReference>
<comment type="caution">
    <text evidence="1">The sequence shown here is derived from an EMBL/GenBank/DDBJ whole genome shotgun (WGS) entry which is preliminary data.</text>
</comment>
<evidence type="ECO:0000313" key="2">
    <source>
        <dbReference type="Proteomes" id="UP000006614"/>
    </source>
</evidence>